<organism evidence="2 3">
    <name type="scientific">Candidatus Methanocrinis alkalitolerans</name>
    <dbReference type="NCBI Taxonomy" id="3033395"/>
    <lineage>
        <taxon>Archaea</taxon>
        <taxon>Methanobacteriati</taxon>
        <taxon>Methanobacteriota</taxon>
        <taxon>Stenosarchaea group</taxon>
        <taxon>Methanomicrobia</taxon>
        <taxon>Methanotrichales</taxon>
        <taxon>Methanotrichaceae</taxon>
        <taxon>Methanocrinis</taxon>
    </lineage>
</organism>
<comment type="caution">
    <text evidence="2">The sequence shown here is derived from an EMBL/GenBank/DDBJ whole genome shotgun (WGS) entry which is preliminary data.</text>
</comment>
<reference evidence="2 3" key="1">
    <citation type="submission" date="2023-03" db="EMBL/GenBank/DDBJ databases">
        <title>Whole genome sequencing of Methanotrichaceae archaeon M04Ac.</title>
        <authorList>
            <person name="Khomyakova M.A."/>
            <person name="Merkel A.Y."/>
            <person name="Slobodkin A.I."/>
        </authorList>
    </citation>
    <scope>NUCLEOTIDE SEQUENCE [LARGE SCALE GENOMIC DNA]</scope>
    <source>
        <strain evidence="2 3">M04Ac</strain>
    </source>
</reference>
<dbReference type="EMBL" id="JARFPL010000012">
    <property type="protein sequence ID" value="MDF0593011.1"/>
    <property type="molecule type" value="Genomic_DNA"/>
</dbReference>
<dbReference type="Pfam" id="PF08803">
    <property type="entry name" value="ydhR"/>
    <property type="match status" value="1"/>
</dbReference>
<name>A0ABT5XE69_9EURY</name>
<keyword evidence="3" id="KW-1185">Reference proteome</keyword>
<dbReference type="RefSeq" id="WP_316968715.1">
    <property type="nucleotide sequence ID" value="NZ_JARFPL010000012.1"/>
</dbReference>
<dbReference type="SUPFAM" id="SSF54909">
    <property type="entry name" value="Dimeric alpha+beta barrel"/>
    <property type="match status" value="1"/>
</dbReference>
<gene>
    <name evidence="2" type="ORF">P0O24_05375</name>
</gene>
<dbReference type="Proteomes" id="UP001215956">
    <property type="component" value="Unassembled WGS sequence"/>
</dbReference>
<evidence type="ECO:0000256" key="1">
    <source>
        <dbReference type="SAM" id="MobiDB-lite"/>
    </source>
</evidence>
<dbReference type="InterPro" id="IPR011008">
    <property type="entry name" value="Dimeric_a/b-barrel"/>
</dbReference>
<evidence type="ECO:0000313" key="2">
    <source>
        <dbReference type="EMBL" id="MDF0593011.1"/>
    </source>
</evidence>
<feature type="region of interest" description="Disordered" evidence="1">
    <location>
        <begin position="109"/>
        <end position="128"/>
    </location>
</feature>
<evidence type="ECO:0000313" key="3">
    <source>
        <dbReference type="Proteomes" id="UP001215956"/>
    </source>
</evidence>
<protein>
    <submittedName>
        <fullName evidence="2">YdhR family protein</fullName>
    </submittedName>
</protein>
<sequence length="128" mass="14971">MVAEKKALWVVFRPEKPEMTEAMREKFLVSYQAFRDMEGLYSKVWWTDPDKGEWGAMYVFRSEEDLQGYLHSDRWQNKIPEKYGYKPQVVAVLDLGPILYKEAVLEGEGSWLSEPEDRIRSGDLSDDG</sequence>
<proteinExistence type="predicted"/>
<accession>A0ABT5XE69</accession>
<dbReference type="InterPro" id="IPR014910">
    <property type="entry name" value="YdhR"/>
</dbReference>
<feature type="compositionally biased region" description="Basic and acidic residues" evidence="1">
    <location>
        <begin position="115"/>
        <end position="128"/>
    </location>
</feature>
<dbReference type="Gene3D" id="3.30.70.100">
    <property type="match status" value="1"/>
</dbReference>